<feature type="region of interest" description="Disordered" evidence="15">
    <location>
        <begin position="1"/>
        <end position="37"/>
    </location>
</feature>
<comment type="similarity">
    <text evidence="4">Belongs to the DASH complex DAM1 family.</text>
</comment>
<keyword evidence="8" id="KW-0493">Microtubule</keyword>
<dbReference type="Proteomes" id="UP000812966">
    <property type="component" value="Unassembled WGS sequence"/>
</dbReference>
<keyword evidence="6" id="KW-0158">Chromosome</keyword>
<dbReference type="GO" id="GO:1990537">
    <property type="term" value="C:mitotic spindle polar microtubule"/>
    <property type="evidence" value="ECO:0007669"/>
    <property type="project" value="TreeGrafter"/>
</dbReference>
<dbReference type="GO" id="GO:1990758">
    <property type="term" value="P:mitotic sister chromatid biorientation"/>
    <property type="evidence" value="ECO:0007669"/>
    <property type="project" value="TreeGrafter"/>
</dbReference>
<dbReference type="PANTHER" id="PTHR28113">
    <property type="entry name" value="DASH COMPLEX SUBUNIT DAM1"/>
    <property type="match status" value="1"/>
</dbReference>
<accession>A0A8K0JI00</accession>
<dbReference type="GO" id="GO:0044732">
    <property type="term" value="C:mitotic spindle pole body"/>
    <property type="evidence" value="ECO:0007669"/>
    <property type="project" value="TreeGrafter"/>
</dbReference>
<evidence type="ECO:0000256" key="3">
    <source>
        <dbReference type="ARBA" id="ARBA00004629"/>
    </source>
</evidence>
<evidence type="ECO:0000256" key="7">
    <source>
        <dbReference type="ARBA" id="ARBA00022490"/>
    </source>
</evidence>
<keyword evidence="11" id="KW-0206">Cytoskeleton</keyword>
<gene>
    <name evidence="16" type="ORF">FFLO_04853</name>
</gene>
<keyword evidence="10" id="KW-0995">Kinetochore</keyword>
<evidence type="ECO:0000256" key="11">
    <source>
        <dbReference type="ARBA" id="ARBA00023212"/>
    </source>
</evidence>
<dbReference type="EMBL" id="JABELV010000111">
    <property type="protein sequence ID" value="KAG7530683.1"/>
    <property type="molecule type" value="Genomic_DNA"/>
</dbReference>
<dbReference type="PANTHER" id="PTHR28113:SF1">
    <property type="entry name" value="DASH COMPLEX SUBUNIT DAM1"/>
    <property type="match status" value="1"/>
</dbReference>
<dbReference type="GO" id="GO:0042729">
    <property type="term" value="C:DASH complex"/>
    <property type="evidence" value="ECO:0007669"/>
    <property type="project" value="InterPro"/>
</dbReference>
<dbReference type="InterPro" id="IPR013962">
    <property type="entry name" value="DASH_Dam1"/>
</dbReference>
<name>A0A8K0JI00_9TREE</name>
<evidence type="ECO:0000256" key="15">
    <source>
        <dbReference type="SAM" id="MobiDB-lite"/>
    </source>
</evidence>
<comment type="caution">
    <text evidence="16">The sequence shown here is derived from an EMBL/GenBank/DDBJ whole genome shotgun (WGS) entry which is preliminary data.</text>
</comment>
<reference evidence="16" key="1">
    <citation type="submission" date="2020-04" db="EMBL/GenBank/DDBJ databases">
        <title>Analysis of mating type loci in Filobasidium floriforme.</title>
        <authorList>
            <person name="Nowrousian M."/>
        </authorList>
    </citation>
    <scope>NUCLEOTIDE SEQUENCE</scope>
    <source>
        <strain evidence="16">CBS 6242</strain>
    </source>
</reference>
<evidence type="ECO:0000256" key="9">
    <source>
        <dbReference type="ARBA" id="ARBA00022829"/>
    </source>
</evidence>
<dbReference type="Pfam" id="PF08653">
    <property type="entry name" value="DASH_Dam1"/>
    <property type="match status" value="1"/>
</dbReference>
<comment type="subcellular location">
    <subcellularLocation>
        <location evidence="3">Chromosome</location>
        <location evidence="3">Centromere</location>
        <location evidence="3">Kinetochore</location>
    </subcellularLocation>
    <subcellularLocation>
        <location evidence="2">Cytoplasm</location>
        <location evidence="2">Cytoskeleton</location>
        <location evidence="2">Spindle</location>
    </subcellularLocation>
    <subcellularLocation>
        <location evidence="1">Nucleus</location>
    </subcellularLocation>
</comment>
<organism evidence="16 17">
    <name type="scientific">Filobasidium floriforme</name>
    <dbReference type="NCBI Taxonomy" id="5210"/>
    <lineage>
        <taxon>Eukaryota</taxon>
        <taxon>Fungi</taxon>
        <taxon>Dikarya</taxon>
        <taxon>Basidiomycota</taxon>
        <taxon>Agaricomycotina</taxon>
        <taxon>Tremellomycetes</taxon>
        <taxon>Filobasidiales</taxon>
        <taxon>Filobasidiaceae</taxon>
        <taxon>Filobasidium</taxon>
    </lineage>
</organism>
<feature type="compositionally biased region" description="Pro residues" evidence="15">
    <location>
        <begin position="108"/>
        <end position="121"/>
    </location>
</feature>
<evidence type="ECO:0000256" key="13">
    <source>
        <dbReference type="ARBA" id="ARBA00023328"/>
    </source>
</evidence>
<evidence type="ECO:0000256" key="8">
    <source>
        <dbReference type="ARBA" id="ARBA00022701"/>
    </source>
</evidence>
<keyword evidence="12" id="KW-0539">Nucleus</keyword>
<evidence type="ECO:0000256" key="10">
    <source>
        <dbReference type="ARBA" id="ARBA00022838"/>
    </source>
</evidence>
<evidence type="ECO:0000256" key="5">
    <source>
        <dbReference type="ARBA" id="ARBA00020497"/>
    </source>
</evidence>
<dbReference type="OrthoDB" id="5586015at2759"/>
<evidence type="ECO:0000256" key="14">
    <source>
        <dbReference type="ARBA" id="ARBA00030453"/>
    </source>
</evidence>
<keyword evidence="9" id="KW-0159">Chromosome partition</keyword>
<evidence type="ECO:0000256" key="1">
    <source>
        <dbReference type="ARBA" id="ARBA00004123"/>
    </source>
</evidence>
<feature type="compositionally biased region" description="Low complexity" evidence="15">
    <location>
        <begin position="122"/>
        <end position="131"/>
    </location>
</feature>
<keyword evidence="7" id="KW-0963">Cytoplasm</keyword>
<feature type="region of interest" description="Disordered" evidence="15">
    <location>
        <begin position="108"/>
        <end position="195"/>
    </location>
</feature>
<evidence type="ECO:0000256" key="12">
    <source>
        <dbReference type="ARBA" id="ARBA00023242"/>
    </source>
</evidence>
<evidence type="ECO:0000313" key="16">
    <source>
        <dbReference type="EMBL" id="KAG7530683.1"/>
    </source>
</evidence>
<protein>
    <recommendedName>
        <fullName evidence="5">DASH complex subunit DAM1</fullName>
    </recommendedName>
    <alternativeName>
        <fullName evidence="14">Outer kinetochore protein DAM1</fullName>
    </alternativeName>
</protein>
<sequence length="302" mass="32459">MSNSRSHPLRRISTGSLSNLARSQEGHPTSHTSPSGLEFLTGPMFDLSDEAAALASHVQAMNRLHDSLGTFNEAFAGYLYALRMNAFCVEWTEAPDDRSWARAEELAPLPPAPSIPLPPSPSQQDPTSTQPHNHTEFQPGDQTYATANDFTTNNNNNNDDYEYQSPPRSRLPVGRGSGIPRGTMTGMRGRGGTVRGRVVSAPAGARAGSAGVTERKKREAAITAIIDTLPIEFRGGDPATRQSMEKVLTQLIQNPEGRKIGEIVGATDLPQPKVNKCLIALVGRKAVGKSMVGIETCGFVNE</sequence>
<proteinExistence type="inferred from homology"/>
<keyword evidence="17" id="KW-1185">Reference proteome</keyword>
<feature type="compositionally biased region" description="Low complexity" evidence="15">
    <location>
        <begin position="145"/>
        <end position="158"/>
    </location>
</feature>
<evidence type="ECO:0000313" key="17">
    <source>
        <dbReference type="Proteomes" id="UP000812966"/>
    </source>
</evidence>
<evidence type="ECO:0000256" key="6">
    <source>
        <dbReference type="ARBA" id="ARBA00022454"/>
    </source>
</evidence>
<evidence type="ECO:0000256" key="2">
    <source>
        <dbReference type="ARBA" id="ARBA00004186"/>
    </source>
</evidence>
<evidence type="ECO:0000256" key="4">
    <source>
        <dbReference type="ARBA" id="ARBA00010073"/>
    </source>
</evidence>
<keyword evidence="13" id="KW-0137">Centromere</keyword>
<feature type="compositionally biased region" description="Polar residues" evidence="15">
    <location>
        <begin position="13"/>
        <end position="35"/>
    </location>
</feature>
<dbReference type="AlphaFoldDB" id="A0A8K0JI00"/>